<protein>
    <recommendedName>
        <fullName evidence="1">propane 2-monooxygenase</fullName>
        <ecNumber evidence="1">1.14.13.227</ecNumber>
    </recommendedName>
</protein>
<dbReference type="GO" id="GO:0004497">
    <property type="term" value="F:monooxygenase activity"/>
    <property type="evidence" value="ECO:0007669"/>
    <property type="project" value="UniProtKB-KW"/>
</dbReference>
<dbReference type="SUPFAM" id="SSF47240">
    <property type="entry name" value="Ferritin-like"/>
    <property type="match status" value="1"/>
</dbReference>
<dbReference type="OrthoDB" id="7591937at2"/>
<keyword evidence="6" id="KW-1185">Reference proteome</keyword>
<name>A0A6P2BQP1_9ACTN</name>
<dbReference type="InterPro" id="IPR012348">
    <property type="entry name" value="RNR-like"/>
</dbReference>
<dbReference type="AlphaFoldDB" id="A0A6P2BQP1"/>
<dbReference type="InterPro" id="IPR003430">
    <property type="entry name" value="Phenol_Hydrox"/>
</dbReference>
<dbReference type="Pfam" id="PF02332">
    <property type="entry name" value="Phenol_Hydrox"/>
    <property type="match status" value="1"/>
</dbReference>
<evidence type="ECO:0000256" key="4">
    <source>
        <dbReference type="ARBA" id="ARBA00048941"/>
    </source>
</evidence>
<evidence type="ECO:0000256" key="1">
    <source>
        <dbReference type="ARBA" id="ARBA00012710"/>
    </source>
</evidence>
<keyword evidence="2" id="KW-0560">Oxidoreductase</keyword>
<keyword evidence="3 5" id="KW-0503">Monooxygenase</keyword>
<evidence type="ECO:0000313" key="5">
    <source>
        <dbReference type="EMBL" id="TVZ00761.1"/>
    </source>
</evidence>
<gene>
    <name evidence="5" type="ORF">EAS64_36010</name>
</gene>
<sequence length="552" mass="64589">MSRQSVAKAHQKIQELSWEPQYHTPVSHYGTDYTFQKAQKKDPLKQVLRSYFPMQEEKDHRVYGAQDGAIRGNMFRQVQERWLEWQKLFLSIIPLPEISAARAMPLLFRTVPNPELHNGQAIQMIDEVRHSTIQQNLKRLYMNNYIDPAGFNMSLRGFQDDYCGTIGRQFAEGFITGDAITAASIYLTIVAETAFTNTLFVAMPAEAAANGDYLLPTVFHSVQSDESRHISNGYATLLMALSDESNHQLLERDLRYAWWNNHRVVDAAIGTFIEYGTKDRRKDRESYAEMWRRWIYDDYYRSYLVPLEKYGLVIPHDLIEEAWNQIWNKGYVHEVAQFFATGWLANYWRIDPMTDKDFEWFEYKYPGWYDKYGAWWENYNRLSMPNGHHPIVAESVDYEYPHRCWTCMVPCLVREDMVMDQVDGQWRTYCHEECRWTDAVAFRPTYQGRETPNMGQLIGKREWETLYHGWNWADVVSDMGFVRDDGKTMVAQPHLNLDDPKKMWTLDHLRRMPEVQSPNVLLNQMTDEERAAFVAHYNAGGPAGRPAPAAAG</sequence>
<reference evidence="5 6" key="1">
    <citation type="submission" date="2018-11" db="EMBL/GenBank/DDBJ databases">
        <title>Trebonia kvetii gen.nov., sp.nov., a novel acidophilic actinobacterium, and proposal of the new actinobacterial family Treboniaceae fam. nov.</title>
        <authorList>
            <person name="Rapoport D."/>
            <person name="Sagova-Mareckova M."/>
            <person name="Sedlacek I."/>
            <person name="Provaznik J."/>
            <person name="Kralova S."/>
            <person name="Pavlinic D."/>
            <person name="Benes V."/>
            <person name="Kopecky J."/>
        </authorList>
    </citation>
    <scope>NUCLEOTIDE SEQUENCE [LARGE SCALE GENOMIC DNA]</scope>
    <source>
        <strain evidence="5 6">15Tr583</strain>
    </source>
</reference>
<comment type="caution">
    <text evidence="5">The sequence shown here is derived from an EMBL/GenBank/DDBJ whole genome shotgun (WGS) entry which is preliminary data.</text>
</comment>
<proteinExistence type="predicted"/>
<evidence type="ECO:0000256" key="3">
    <source>
        <dbReference type="ARBA" id="ARBA00023033"/>
    </source>
</evidence>
<dbReference type="InterPro" id="IPR009078">
    <property type="entry name" value="Ferritin-like_SF"/>
</dbReference>
<evidence type="ECO:0000256" key="2">
    <source>
        <dbReference type="ARBA" id="ARBA00023002"/>
    </source>
</evidence>
<accession>A0A6P2BQP1</accession>
<dbReference type="Proteomes" id="UP000460272">
    <property type="component" value="Unassembled WGS sequence"/>
</dbReference>
<comment type="catalytic activity">
    <reaction evidence="4">
        <text>propane + NADH + O2 + H(+) = propan-2-ol + NAD(+) + H2O</text>
        <dbReference type="Rhea" id="RHEA:49992"/>
        <dbReference type="ChEBI" id="CHEBI:15377"/>
        <dbReference type="ChEBI" id="CHEBI:15378"/>
        <dbReference type="ChEBI" id="CHEBI:15379"/>
        <dbReference type="ChEBI" id="CHEBI:17824"/>
        <dbReference type="ChEBI" id="CHEBI:32879"/>
        <dbReference type="ChEBI" id="CHEBI:57540"/>
        <dbReference type="ChEBI" id="CHEBI:57945"/>
        <dbReference type="EC" id="1.14.13.227"/>
    </reaction>
</comment>
<dbReference type="RefSeq" id="WP_145860480.1">
    <property type="nucleotide sequence ID" value="NZ_RPFW01000008.1"/>
</dbReference>
<organism evidence="5 6">
    <name type="scientific">Trebonia kvetii</name>
    <dbReference type="NCBI Taxonomy" id="2480626"/>
    <lineage>
        <taxon>Bacteria</taxon>
        <taxon>Bacillati</taxon>
        <taxon>Actinomycetota</taxon>
        <taxon>Actinomycetes</taxon>
        <taxon>Streptosporangiales</taxon>
        <taxon>Treboniaceae</taxon>
        <taxon>Trebonia</taxon>
    </lineage>
</organism>
<dbReference type="EMBL" id="RPFW01000008">
    <property type="protein sequence ID" value="TVZ00761.1"/>
    <property type="molecule type" value="Genomic_DNA"/>
</dbReference>
<dbReference type="EC" id="1.14.13.227" evidence="1"/>
<dbReference type="Gene3D" id="1.10.620.20">
    <property type="entry name" value="Ribonucleotide Reductase, subunit A"/>
    <property type="match status" value="1"/>
</dbReference>
<evidence type="ECO:0000313" key="6">
    <source>
        <dbReference type="Proteomes" id="UP000460272"/>
    </source>
</evidence>